<proteinExistence type="predicted"/>
<evidence type="ECO:0008006" key="3">
    <source>
        <dbReference type="Google" id="ProtNLM"/>
    </source>
</evidence>
<dbReference type="RefSeq" id="WP_220200039.1">
    <property type="nucleotide sequence ID" value="NZ_BNJF01000010.1"/>
</dbReference>
<protein>
    <recommendedName>
        <fullName evidence="3">SRPBCC family protein</fullName>
    </recommendedName>
</protein>
<dbReference type="Proteomes" id="UP000612362">
    <property type="component" value="Unassembled WGS sequence"/>
</dbReference>
<keyword evidence="2" id="KW-1185">Reference proteome</keyword>
<comment type="caution">
    <text evidence="1">The sequence shown here is derived from an EMBL/GenBank/DDBJ whole genome shotgun (WGS) entry which is preliminary data.</text>
</comment>
<evidence type="ECO:0000313" key="2">
    <source>
        <dbReference type="Proteomes" id="UP000612362"/>
    </source>
</evidence>
<organism evidence="1 2">
    <name type="scientific">Ktedonospora formicarum</name>
    <dbReference type="NCBI Taxonomy" id="2778364"/>
    <lineage>
        <taxon>Bacteria</taxon>
        <taxon>Bacillati</taxon>
        <taxon>Chloroflexota</taxon>
        <taxon>Ktedonobacteria</taxon>
        <taxon>Ktedonobacterales</taxon>
        <taxon>Ktedonobacteraceae</taxon>
        <taxon>Ktedonospora</taxon>
    </lineage>
</organism>
<sequence length="167" mass="19373">MDTSKMSNFVAQQVTRSHVIYIPAPVVRTFPLFEPLGEKHWVQGWNPDMLYPTSGVAQQGTVFMTQHVGEPAKIWTIIGYDREQAYVTYINVLPQMYTSRIDVRCEPDGSEMTSVRVTYTLTALSPHGNEYIERFSEEHHYQAYISSWETAIRHYLLHSHMLPHPEE</sequence>
<dbReference type="EMBL" id="BNJF01000010">
    <property type="protein sequence ID" value="GHO51094.1"/>
    <property type="molecule type" value="Genomic_DNA"/>
</dbReference>
<name>A0A8J3IFT5_9CHLR</name>
<reference evidence="1" key="1">
    <citation type="submission" date="2020-10" db="EMBL/GenBank/DDBJ databases">
        <title>Taxonomic study of unclassified bacteria belonging to the class Ktedonobacteria.</title>
        <authorList>
            <person name="Yabe S."/>
            <person name="Wang C.M."/>
            <person name="Zheng Y."/>
            <person name="Sakai Y."/>
            <person name="Cavaletti L."/>
            <person name="Monciardini P."/>
            <person name="Donadio S."/>
        </authorList>
    </citation>
    <scope>NUCLEOTIDE SEQUENCE</scope>
    <source>
        <strain evidence="1">SOSP1-1</strain>
    </source>
</reference>
<dbReference type="AlphaFoldDB" id="A0A8J3IFT5"/>
<evidence type="ECO:0000313" key="1">
    <source>
        <dbReference type="EMBL" id="GHO51094.1"/>
    </source>
</evidence>
<accession>A0A8J3IFT5</accession>
<gene>
    <name evidence="1" type="ORF">KSX_92570</name>
</gene>